<feature type="non-terminal residue" evidence="3">
    <location>
        <position position="1"/>
    </location>
</feature>
<dbReference type="Proteomes" id="UP000278398">
    <property type="component" value="Unassembled WGS sequence"/>
</dbReference>
<dbReference type="GO" id="GO:0006213">
    <property type="term" value="P:pyrimidine nucleoside metabolic process"/>
    <property type="evidence" value="ECO:0007669"/>
    <property type="project" value="InterPro"/>
</dbReference>
<evidence type="ECO:0000256" key="1">
    <source>
        <dbReference type="ARBA" id="ARBA00022679"/>
    </source>
</evidence>
<dbReference type="Pfam" id="PF07831">
    <property type="entry name" value="PYNP_C"/>
    <property type="match status" value="1"/>
</dbReference>
<reference evidence="3 4" key="1">
    <citation type="submission" date="2018-12" db="EMBL/GenBank/DDBJ databases">
        <title>Mesorhizobium carbonis sp. nov., isolated from coal mine water.</title>
        <authorList>
            <person name="Xin W."/>
            <person name="Xu Z."/>
            <person name="Xiang F."/>
            <person name="Zhang J."/>
            <person name="Xi L."/>
            <person name="Liu J."/>
        </authorList>
    </citation>
    <scope>NUCLEOTIDE SEQUENCE [LARGE SCALE GENOMIC DNA]</scope>
    <source>
        <strain evidence="3 4">B2.3</strain>
    </source>
</reference>
<name>A0A3S0AQC8_9HYPH</name>
<gene>
    <name evidence="3" type="ORF">EJC49_20020</name>
</gene>
<evidence type="ECO:0000259" key="2">
    <source>
        <dbReference type="SMART" id="SM00941"/>
    </source>
</evidence>
<dbReference type="InterPro" id="IPR036566">
    <property type="entry name" value="PYNP-like_C_sf"/>
</dbReference>
<keyword evidence="1" id="KW-0808">Transferase</keyword>
<dbReference type="AlphaFoldDB" id="A0A3S0AQC8"/>
<comment type="caution">
    <text evidence="3">The sequence shown here is derived from an EMBL/GenBank/DDBJ whole genome shotgun (WGS) entry which is preliminary data.</text>
</comment>
<dbReference type="EMBL" id="RWKW01000086">
    <property type="protein sequence ID" value="RST84606.1"/>
    <property type="molecule type" value="Genomic_DNA"/>
</dbReference>
<dbReference type="SMART" id="SM00941">
    <property type="entry name" value="PYNP_C"/>
    <property type="match status" value="1"/>
</dbReference>
<organism evidence="3 4">
    <name type="scientific">Aquibium carbonis</name>
    <dbReference type="NCBI Taxonomy" id="2495581"/>
    <lineage>
        <taxon>Bacteria</taxon>
        <taxon>Pseudomonadati</taxon>
        <taxon>Pseudomonadota</taxon>
        <taxon>Alphaproteobacteria</taxon>
        <taxon>Hyphomicrobiales</taxon>
        <taxon>Phyllobacteriaceae</taxon>
        <taxon>Aquibium</taxon>
    </lineage>
</organism>
<dbReference type="Gene3D" id="3.90.1170.30">
    <property type="entry name" value="Pyrimidine nucleoside phosphorylase-like, C-terminal domain"/>
    <property type="match status" value="1"/>
</dbReference>
<dbReference type="SUPFAM" id="SSF54680">
    <property type="entry name" value="Pyrimidine nucleoside phosphorylase C-terminal domain"/>
    <property type="match status" value="1"/>
</dbReference>
<evidence type="ECO:0000313" key="4">
    <source>
        <dbReference type="Proteomes" id="UP000278398"/>
    </source>
</evidence>
<dbReference type="InterPro" id="IPR013102">
    <property type="entry name" value="PYNP_C"/>
</dbReference>
<protein>
    <submittedName>
        <fullName evidence="3">Thymidine phosphorylase</fullName>
    </submittedName>
</protein>
<keyword evidence="4" id="KW-1185">Reference proteome</keyword>
<proteinExistence type="predicted"/>
<feature type="domain" description="Pyrimidine nucleoside phosphorylase C-terminal" evidence="2">
    <location>
        <begin position="1"/>
        <end position="50"/>
    </location>
</feature>
<sequence length="68" mass="6875">DPVDPAVGLSGLVPVAARLDAGDPLAMVHARDEATAAAAIAAVQAAYRIGATRPPRRKPVLRHVGAAD</sequence>
<dbReference type="GO" id="GO:0016763">
    <property type="term" value="F:pentosyltransferase activity"/>
    <property type="evidence" value="ECO:0007669"/>
    <property type="project" value="InterPro"/>
</dbReference>
<evidence type="ECO:0000313" key="3">
    <source>
        <dbReference type="EMBL" id="RST84606.1"/>
    </source>
</evidence>
<accession>A0A3S0AQC8</accession>